<gene>
    <name evidence="1" type="ORF">GQ651_08780</name>
</gene>
<sequence>MGLLTRLLAVPVSGPVHGSLWIARKIHEAAEQQLTDPGAIRRELQQLEAALLAGQISEEAYDEAEEVLLNRLREARSGAGR</sequence>
<dbReference type="RefSeq" id="WP_160763785.1">
    <property type="nucleotide sequence ID" value="NZ_WUPT01000001.1"/>
</dbReference>
<dbReference type="Proteomes" id="UP000480350">
    <property type="component" value="Unassembled WGS sequence"/>
</dbReference>
<evidence type="ECO:0000313" key="1">
    <source>
        <dbReference type="EMBL" id="MXQ07939.1"/>
    </source>
</evidence>
<name>A0A7C9NE48_9RHOB</name>
<reference evidence="1 2" key="1">
    <citation type="submission" date="2019-12" db="EMBL/GenBank/DDBJ databases">
        <authorList>
            <person name="Lee S.D."/>
        </authorList>
    </citation>
    <scope>NUCLEOTIDE SEQUENCE [LARGE SCALE GENOMIC DNA]</scope>
    <source>
        <strain evidence="1 2">GH1-50</strain>
    </source>
</reference>
<dbReference type="AlphaFoldDB" id="A0A7C9NE48"/>
<protein>
    <submittedName>
        <fullName evidence="1">Gas vesicle protein</fullName>
    </submittedName>
</protein>
<keyword evidence="2" id="KW-1185">Reference proteome</keyword>
<reference evidence="1 2" key="2">
    <citation type="submission" date="2020-03" db="EMBL/GenBank/DDBJ databases">
        <title>Kangsaoukella pontilimi gen. nov., sp. nov., a new member of the family Rhodobacteraceae isolated from a tidal mudflat.</title>
        <authorList>
            <person name="Kim I.S."/>
        </authorList>
    </citation>
    <scope>NUCLEOTIDE SEQUENCE [LARGE SCALE GENOMIC DNA]</scope>
    <source>
        <strain evidence="1 2">GH1-50</strain>
    </source>
</reference>
<comment type="caution">
    <text evidence="1">The sequence shown here is derived from an EMBL/GenBank/DDBJ whole genome shotgun (WGS) entry which is preliminary data.</text>
</comment>
<dbReference type="EMBL" id="WUPT01000001">
    <property type="protein sequence ID" value="MXQ07939.1"/>
    <property type="molecule type" value="Genomic_DNA"/>
</dbReference>
<evidence type="ECO:0000313" key="2">
    <source>
        <dbReference type="Proteomes" id="UP000480350"/>
    </source>
</evidence>
<accession>A0A7C9NE48</accession>
<proteinExistence type="predicted"/>
<organism evidence="1 2">
    <name type="scientific">Kangsaoukella pontilimi</name>
    <dbReference type="NCBI Taxonomy" id="2691042"/>
    <lineage>
        <taxon>Bacteria</taxon>
        <taxon>Pseudomonadati</taxon>
        <taxon>Pseudomonadota</taxon>
        <taxon>Alphaproteobacteria</taxon>
        <taxon>Rhodobacterales</taxon>
        <taxon>Paracoccaceae</taxon>
        <taxon>Kangsaoukella</taxon>
    </lineage>
</organism>
<dbReference type="Pfam" id="PF05120">
    <property type="entry name" value="GvpG"/>
    <property type="match status" value="1"/>
</dbReference>
<dbReference type="InterPro" id="IPR007804">
    <property type="entry name" value="GvpG"/>
</dbReference>